<dbReference type="Pfam" id="PF01875">
    <property type="entry name" value="Memo"/>
    <property type="match status" value="1"/>
</dbReference>
<sequence length="308" mass="32337">MRIICSRPRDSISYPADPGALEAALGGFLDAAGPPAPDPQESSGSGVRGLLAPHIDFHRGGATYGRAYRWLRDIPDGTCAVVVGVAHAAPPAPYVLTTKGYATPSRVIDVDRPLLDAVASRYPFDAFAHEAVHRTEHSIEFQVLFLDHLTQGRPLTILPVLCSSFESWCEQGTPSRVPRIESFIAALRGAIAEAGRPVVVIGGVDLSHVGPRFGDAEAVGPPLAAAARAGDLACLDRVEAGDAEGFWAAVMADGNRRRVCGLSATYTVLRVLTPVRGRVVDYGQGEDPAGGIVGFAACVLDGEHPSDG</sequence>
<reference evidence="2 3" key="1">
    <citation type="journal article" date="2019" name="Nat. Microbiol.">
        <title>Mediterranean grassland soil C-N compound turnover is dependent on rainfall and depth, and is mediated by genomically divergent microorganisms.</title>
        <authorList>
            <person name="Diamond S."/>
            <person name="Andeer P.F."/>
            <person name="Li Z."/>
            <person name="Crits-Christoph A."/>
            <person name="Burstein D."/>
            <person name="Anantharaman K."/>
            <person name="Lane K.R."/>
            <person name="Thomas B.C."/>
            <person name="Pan C."/>
            <person name="Northen T.R."/>
            <person name="Banfield J.F."/>
        </authorList>
    </citation>
    <scope>NUCLEOTIDE SEQUENCE [LARGE SCALE GENOMIC DNA]</scope>
    <source>
        <strain evidence="2">NP_7</strain>
    </source>
</reference>
<dbReference type="NCBIfam" id="TIGR04336">
    <property type="entry name" value="AmmeMemoSam_B"/>
    <property type="match status" value="1"/>
</dbReference>
<dbReference type="Gene3D" id="3.40.830.10">
    <property type="entry name" value="LigB-like"/>
    <property type="match status" value="1"/>
</dbReference>
<dbReference type="PANTHER" id="PTHR11060">
    <property type="entry name" value="PROTEIN MEMO1"/>
    <property type="match status" value="1"/>
</dbReference>
<gene>
    <name evidence="2" type="primary">amrB</name>
    <name evidence="2" type="ORF">E6H04_11240</name>
</gene>
<organism evidence="2 3">
    <name type="scientific">Candidatus Segetimicrobium genomatis</name>
    <dbReference type="NCBI Taxonomy" id="2569760"/>
    <lineage>
        <taxon>Bacteria</taxon>
        <taxon>Bacillati</taxon>
        <taxon>Candidatus Sysuimicrobiota</taxon>
        <taxon>Candidatus Sysuimicrobiia</taxon>
        <taxon>Candidatus Sysuimicrobiales</taxon>
        <taxon>Candidatus Segetimicrobiaceae</taxon>
        <taxon>Candidatus Segetimicrobium</taxon>
    </lineage>
</organism>
<dbReference type="Proteomes" id="UP000320048">
    <property type="component" value="Unassembled WGS sequence"/>
</dbReference>
<dbReference type="CDD" id="cd07361">
    <property type="entry name" value="MEMO_like"/>
    <property type="match status" value="1"/>
</dbReference>
<evidence type="ECO:0000256" key="1">
    <source>
        <dbReference type="ARBA" id="ARBA00006315"/>
    </source>
</evidence>
<accession>A0A537J6R8</accession>
<dbReference type="PANTHER" id="PTHR11060:SF0">
    <property type="entry name" value="PROTEIN MEMO1"/>
    <property type="match status" value="1"/>
</dbReference>
<comment type="caution">
    <text evidence="2">The sequence shown here is derived from an EMBL/GenBank/DDBJ whole genome shotgun (WGS) entry which is preliminary data.</text>
</comment>
<protein>
    <submittedName>
        <fullName evidence="2">AmmeMemoRadiSam system protein B</fullName>
    </submittedName>
</protein>
<evidence type="ECO:0000313" key="2">
    <source>
        <dbReference type="EMBL" id="TMI79062.1"/>
    </source>
</evidence>
<evidence type="ECO:0000313" key="3">
    <source>
        <dbReference type="Proteomes" id="UP000320048"/>
    </source>
</evidence>
<proteinExistence type="inferred from homology"/>
<dbReference type="InterPro" id="IPR002737">
    <property type="entry name" value="MEMO1_fam"/>
</dbReference>
<dbReference type="AlphaFoldDB" id="A0A537J6R8"/>
<dbReference type="EMBL" id="VBAO01000317">
    <property type="protein sequence ID" value="TMI79062.1"/>
    <property type="molecule type" value="Genomic_DNA"/>
</dbReference>
<name>A0A537J6R8_9BACT</name>
<comment type="similarity">
    <text evidence="1">Belongs to the MEMO1 family.</text>
</comment>